<sequence length="75" mass="8485">MILLAHSKISIEIDQNGKKTEREIEISENETYAGLLKKLGINEETVLVFNNKKPVPYDDVIDGGKIQILKVVFDQ</sequence>
<evidence type="ECO:0008006" key="3">
    <source>
        <dbReference type="Google" id="ProtNLM"/>
    </source>
</evidence>
<dbReference type="InterPro" id="IPR012675">
    <property type="entry name" value="Beta-grasp_dom_sf"/>
</dbReference>
<dbReference type="InterPro" id="IPR016155">
    <property type="entry name" value="Mopterin_synth/thiamin_S_b"/>
</dbReference>
<dbReference type="InterPro" id="IPR053833">
    <property type="entry name" value="SAMP2"/>
</dbReference>
<dbReference type="Proteomes" id="UP001304970">
    <property type="component" value="Chromosome"/>
</dbReference>
<dbReference type="EMBL" id="CP131061">
    <property type="protein sequence ID" value="WNY26873.1"/>
    <property type="molecule type" value="Genomic_DNA"/>
</dbReference>
<accession>A0AA97A5Z7</accession>
<evidence type="ECO:0000313" key="2">
    <source>
        <dbReference type="Proteomes" id="UP001304970"/>
    </source>
</evidence>
<name>A0AA97A5Z7_9EURY</name>
<evidence type="ECO:0000313" key="1">
    <source>
        <dbReference type="EMBL" id="WNY26873.1"/>
    </source>
</evidence>
<organism evidence="1 2">
    <name type="scientific">Methanolapillus ohkumae</name>
    <dbReference type="NCBI Taxonomy" id="3028298"/>
    <lineage>
        <taxon>Archaea</taxon>
        <taxon>Methanobacteriati</taxon>
        <taxon>Methanobacteriota</taxon>
        <taxon>Stenosarchaea group</taxon>
        <taxon>Methanomicrobia</taxon>
        <taxon>Methanosarcinales</taxon>
        <taxon>Methanosarcinaceae</taxon>
        <taxon>Methanolapillus</taxon>
    </lineage>
</organism>
<gene>
    <name evidence="1" type="ORF">MsAm2_06540</name>
</gene>
<keyword evidence="2" id="KW-1185">Reference proteome</keyword>
<proteinExistence type="predicted"/>
<dbReference type="SUPFAM" id="SSF54285">
    <property type="entry name" value="MoaD/ThiS"/>
    <property type="match status" value="1"/>
</dbReference>
<reference evidence="1 2" key="1">
    <citation type="submission" date="2023-07" db="EMBL/GenBank/DDBJ databases">
        <title>Closed genome sequence of Methanosarcinaceae archaeon Am2.</title>
        <authorList>
            <person name="Poehlein A."/>
            <person name="Protasov E."/>
            <person name="Platt K."/>
            <person name="Reeh H."/>
            <person name="Daniel R."/>
            <person name="Brune A."/>
        </authorList>
    </citation>
    <scope>NUCLEOTIDE SEQUENCE [LARGE SCALE GENOMIC DNA]</scope>
    <source>
        <strain evidence="1 2">Am2</strain>
    </source>
</reference>
<dbReference type="Pfam" id="PF21965">
    <property type="entry name" value="SAMP2"/>
    <property type="match status" value="1"/>
</dbReference>
<protein>
    <recommendedName>
        <fullName evidence="3">MoaD/ThiS family protein</fullName>
    </recommendedName>
</protein>
<dbReference type="AlphaFoldDB" id="A0AA97A5Z7"/>
<dbReference type="Gene3D" id="3.10.20.30">
    <property type="match status" value="1"/>
</dbReference>